<dbReference type="GO" id="GO:0009380">
    <property type="term" value="C:excinuclease repair complex"/>
    <property type="evidence" value="ECO:0007669"/>
    <property type="project" value="InterPro"/>
</dbReference>
<dbReference type="InterPro" id="IPR035901">
    <property type="entry name" value="GIY-YIG_endonuc_sf"/>
</dbReference>
<dbReference type="PROSITE" id="PS50151">
    <property type="entry name" value="UVR"/>
    <property type="match status" value="1"/>
</dbReference>
<feature type="region of interest" description="Disordered" evidence="7">
    <location>
        <begin position="381"/>
        <end position="405"/>
    </location>
</feature>
<dbReference type="AlphaFoldDB" id="A0A1C4H2T3"/>
<keyword evidence="5 6" id="KW-0234">DNA repair</keyword>
<dbReference type="GO" id="GO:0006289">
    <property type="term" value="P:nucleotide-excision repair"/>
    <property type="evidence" value="ECO:0007669"/>
    <property type="project" value="UniProtKB-UniRule"/>
</dbReference>
<dbReference type="Proteomes" id="UP000242610">
    <property type="component" value="Unassembled WGS sequence"/>
</dbReference>
<feature type="compositionally biased region" description="Basic and acidic residues" evidence="7">
    <location>
        <begin position="885"/>
        <end position="894"/>
    </location>
</feature>
<dbReference type="InterPro" id="IPR036876">
    <property type="entry name" value="UVR_dom_sf"/>
</dbReference>
<name>A0A1C4H2T3_9BIFI</name>
<evidence type="ECO:0000313" key="12">
    <source>
        <dbReference type="Proteomes" id="UP000242610"/>
    </source>
</evidence>
<dbReference type="InterPro" id="IPR000305">
    <property type="entry name" value="GIY-YIG_endonuc"/>
</dbReference>
<dbReference type="Pfam" id="PF01541">
    <property type="entry name" value="GIY-YIG"/>
    <property type="match status" value="1"/>
</dbReference>
<dbReference type="Pfam" id="PF14520">
    <property type="entry name" value="HHH_5"/>
    <property type="match status" value="1"/>
</dbReference>
<dbReference type="RefSeq" id="WP_091847313.1">
    <property type="nucleotide sequence ID" value="NZ_FMBL01000001.1"/>
</dbReference>
<feature type="domain" description="GIY-YIG" evidence="9">
    <location>
        <begin position="35"/>
        <end position="114"/>
    </location>
</feature>
<keyword evidence="2 6" id="KW-0227">DNA damage</keyword>
<dbReference type="Gene3D" id="3.40.1440.10">
    <property type="entry name" value="GIY-YIG endonuclease"/>
    <property type="match status" value="1"/>
</dbReference>
<dbReference type="GO" id="GO:0009432">
    <property type="term" value="P:SOS response"/>
    <property type="evidence" value="ECO:0007669"/>
    <property type="project" value="UniProtKB-UniRule"/>
</dbReference>
<feature type="compositionally biased region" description="Basic and acidic residues" evidence="7">
    <location>
        <begin position="637"/>
        <end position="649"/>
    </location>
</feature>
<dbReference type="Pfam" id="PF08459">
    <property type="entry name" value="UvrC_RNaseH_dom"/>
    <property type="match status" value="2"/>
</dbReference>
<dbReference type="STRING" id="1505727.GA0061077_0484"/>
<comment type="similarity">
    <text evidence="6">Belongs to the UvrC family.</text>
</comment>
<keyword evidence="6" id="KW-0742">SOS response</keyword>
<dbReference type="CDD" id="cd10434">
    <property type="entry name" value="GIY-YIG_UvrC_Cho"/>
    <property type="match status" value="1"/>
</dbReference>
<keyword evidence="4 6" id="KW-0267">Excision nuclease</keyword>
<comment type="function">
    <text evidence="6">The UvrABC repair system catalyzes the recognition and processing of DNA lesions. UvrC both incises the 5' and 3' sides of the lesion. The N-terminal half is responsible for the 3' incision and the C-terminal half is responsible for the 5' incision.</text>
</comment>
<dbReference type="GO" id="GO:0005737">
    <property type="term" value="C:cytoplasm"/>
    <property type="evidence" value="ECO:0007669"/>
    <property type="project" value="UniProtKB-SubCell"/>
</dbReference>
<evidence type="ECO:0000259" key="8">
    <source>
        <dbReference type="PROSITE" id="PS50151"/>
    </source>
</evidence>
<evidence type="ECO:0000256" key="1">
    <source>
        <dbReference type="ARBA" id="ARBA00022490"/>
    </source>
</evidence>
<dbReference type="FunFam" id="3.40.1440.10:FF:000001">
    <property type="entry name" value="UvrABC system protein C"/>
    <property type="match status" value="1"/>
</dbReference>
<dbReference type="Gene3D" id="3.30.420.340">
    <property type="entry name" value="UvrC, RNAse H endonuclease domain"/>
    <property type="match status" value="2"/>
</dbReference>
<dbReference type="InterPro" id="IPR050066">
    <property type="entry name" value="UvrABC_protein_C"/>
</dbReference>
<proteinExistence type="inferred from homology"/>
<dbReference type="SUPFAM" id="SSF47781">
    <property type="entry name" value="RuvA domain 2-like"/>
    <property type="match status" value="1"/>
</dbReference>
<sequence>MDAWKNGDAAGWRKTTGQLGDTRDLFRPATGDIPTDPGVYKWRDGNGRVIYVGKAKNLRNRLTSYFQPLKELHPRTQNMVLTARSLEWTVVGTELEALTLEYTWIKEFDPRFNVVFRDDKTYPYLAASFGEQYPRVWITRNRKSRNTRYFGPYAKAWELRQSLDKLLKAFPVRTCTKSVFNRARMTDRPCLLASIGKCSAPCVSRINEKEHRRMCERLVGVLTGRYGSSFIAGLTQEMKQASDDMEFEKAARLRDQISMLKTVSEQNAVVLDQDVDVDVFGMESDELEASVHAFFVRSGSIRGERNWSVKRVEDIDDPDLIADLITQVYSDLLGEAENQVRTPLNLPSNGEKLLERNGNFAYDDFASRGQTVDKAQDQFETAADTEMQKQSEGVEGSKEHDGPKGDGVFVHTVASAAKGVNIVKSRDALGATQNLTATDSASRAQATHTRHERQMQTGRSDLLAPISPIPREVLVPVVPARQEELEGWLAGLRGASVTIRVPSRGDKKVLMDRADSNAKQALQRSKMSRISDIGARTQAMNDVAKALGLDDAPLRIEGYDISNTIGGIYQVASMVVFEDATAKKSEYRRFAIRGDDGKGAIDDLSALYETLTRRFRHGNIAGDTGESVDNEQRIKQAEQATCERPREHQSQGGTDGISADEQAIVTSRVAVEQVNDGQLTGKCGADDAVSFLEEAKSELASAEQSSDNLQKDLNDKQPASAPDALTSSDAVVQQDVHPRHFAYKPNLIVVDGGKQQVEIAAKALHDCGVSDVAVCGLAKRLEEIWIPGEDYPLILKRQSEGMYLLQRVRDESHRFAITYHRSSRRKGALRSALDDIPGIGASYQKKLLNAFGSVKGIRNATVDELESVKGIGSAKAQAVYRALHINDEESERPSENTTSRVRQQHG</sequence>
<organism evidence="11 12">
    <name type="scientific">Bifidobacterium commune</name>
    <dbReference type="NCBI Taxonomy" id="1505727"/>
    <lineage>
        <taxon>Bacteria</taxon>
        <taxon>Bacillati</taxon>
        <taxon>Actinomycetota</taxon>
        <taxon>Actinomycetes</taxon>
        <taxon>Bifidobacteriales</taxon>
        <taxon>Bifidobacteriaceae</taxon>
        <taxon>Bifidobacterium</taxon>
    </lineage>
</organism>
<dbReference type="NCBIfam" id="NF001824">
    <property type="entry name" value="PRK00558.1-5"/>
    <property type="match status" value="1"/>
</dbReference>
<dbReference type="Pfam" id="PF22920">
    <property type="entry name" value="UvrC_RNaseH"/>
    <property type="match status" value="2"/>
</dbReference>
<feature type="domain" description="UVR" evidence="8">
    <location>
        <begin position="228"/>
        <end position="263"/>
    </location>
</feature>
<evidence type="ECO:0000256" key="4">
    <source>
        <dbReference type="ARBA" id="ARBA00022881"/>
    </source>
</evidence>
<dbReference type="Pfam" id="PF02151">
    <property type="entry name" value="UVR"/>
    <property type="match status" value="1"/>
</dbReference>
<keyword evidence="3 6" id="KW-0228">DNA excision</keyword>
<dbReference type="InterPro" id="IPR001943">
    <property type="entry name" value="UVR_dom"/>
</dbReference>
<comment type="subcellular location">
    <subcellularLocation>
        <location evidence="6">Cytoplasm</location>
    </subcellularLocation>
</comment>
<protein>
    <recommendedName>
        <fullName evidence="6">UvrABC system protein C</fullName>
        <shortName evidence="6">Protein UvrC</shortName>
    </recommendedName>
    <alternativeName>
        <fullName evidence="6">Excinuclease ABC subunit C</fullName>
    </alternativeName>
</protein>
<dbReference type="GO" id="GO:0003677">
    <property type="term" value="F:DNA binding"/>
    <property type="evidence" value="ECO:0007669"/>
    <property type="project" value="UniProtKB-UniRule"/>
</dbReference>
<dbReference type="PANTHER" id="PTHR30562:SF1">
    <property type="entry name" value="UVRABC SYSTEM PROTEIN C"/>
    <property type="match status" value="1"/>
</dbReference>
<dbReference type="InterPro" id="IPR038476">
    <property type="entry name" value="UvrC_RNase_H_dom_sf"/>
</dbReference>
<feature type="compositionally biased region" description="Polar residues" evidence="7">
    <location>
        <begin position="437"/>
        <end position="447"/>
    </location>
</feature>
<dbReference type="InterPro" id="IPR003583">
    <property type="entry name" value="Hlx-hairpin-Hlx_DNA-bd_motif"/>
</dbReference>
<evidence type="ECO:0000256" key="3">
    <source>
        <dbReference type="ARBA" id="ARBA00022769"/>
    </source>
</evidence>
<accession>A0A1C4H2T3</accession>
<dbReference type="Gene3D" id="4.10.860.10">
    <property type="entry name" value="UVR domain"/>
    <property type="match status" value="1"/>
</dbReference>
<dbReference type="OrthoDB" id="9804933at2"/>
<comment type="subunit">
    <text evidence="6">Interacts with UvrB in an incision complex.</text>
</comment>
<evidence type="ECO:0000256" key="7">
    <source>
        <dbReference type="SAM" id="MobiDB-lite"/>
    </source>
</evidence>
<dbReference type="HAMAP" id="MF_00203">
    <property type="entry name" value="UvrC"/>
    <property type="match status" value="1"/>
</dbReference>
<dbReference type="InterPro" id="IPR001162">
    <property type="entry name" value="UvrC_RNase_H_dom"/>
</dbReference>
<dbReference type="PANTHER" id="PTHR30562">
    <property type="entry name" value="UVRC/OXIDOREDUCTASE"/>
    <property type="match status" value="1"/>
</dbReference>
<dbReference type="GO" id="GO:0009381">
    <property type="term" value="F:excinuclease ABC activity"/>
    <property type="evidence" value="ECO:0007669"/>
    <property type="project" value="UniProtKB-UniRule"/>
</dbReference>
<feature type="region of interest" description="Disordered" evidence="7">
    <location>
        <begin position="637"/>
        <end position="658"/>
    </location>
</feature>
<dbReference type="PROSITE" id="PS50165">
    <property type="entry name" value="UVRC"/>
    <property type="match status" value="1"/>
</dbReference>
<evidence type="ECO:0000256" key="5">
    <source>
        <dbReference type="ARBA" id="ARBA00023204"/>
    </source>
</evidence>
<evidence type="ECO:0000259" key="10">
    <source>
        <dbReference type="PROSITE" id="PS50165"/>
    </source>
</evidence>
<feature type="compositionally biased region" description="Polar residues" evidence="7">
    <location>
        <begin position="895"/>
        <end position="906"/>
    </location>
</feature>
<dbReference type="SMART" id="SM00465">
    <property type="entry name" value="GIYc"/>
    <property type="match status" value="1"/>
</dbReference>
<feature type="domain" description="UvrC family homology region profile" evidence="10">
    <location>
        <begin position="468"/>
        <end position="615"/>
    </location>
</feature>
<reference evidence="12" key="1">
    <citation type="submission" date="2016-08" db="EMBL/GenBank/DDBJ databases">
        <authorList>
            <person name="Varghese N."/>
            <person name="Submissions Spin"/>
        </authorList>
    </citation>
    <scope>NUCLEOTIDE SEQUENCE [LARGE SCALE GENOMIC DNA]</scope>
    <source>
        <strain evidence="12">R-52791</strain>
    </source>
</reference>
<feature type="region of interest" description="Disordered" evidence="7">
    <location>
        <begin position="699"/>
        <end position="730"/>
    </location>
</feature>
<evidence type="ECO:0000313" key="11">
    <source>
        <dbReference type="EMBL" id="SCC78908.1"/>
    </source>
</evidence>
<dbReference type="SUPFAM" id="SSF82771">
    <property type="entry name" value="GIY-YIG endonuclease"/>
    <property type="match status" value="1"/>
</dbReference>
<feature type="region of interest" description="Disordered" evidence="7">
    <location>
        <begin position="437"/>
        <end position="457"/>
    </location>
</feature>
<dbReference type="Gene3D" id="1.10.150.20">
    <property type="entry name" value="5' to 3' exonuclease, C-terminal subdomain"/>
    <property type="match status" value="1"/>
</dbReference>
<dbReference type="InterPro" id="IPR004791">
    <property type="entry name" value="UvrC"/>
</dbReference>
<dbReference type="PROSITE" id="PS50164">
    <property type="entry name" value="GIY_YIG"/>
    <property type="match status" value="1"/>
</dbReference>
<feature type="region of interest" description="Disordered" evidence="7">
    <location>
        <begin position="885"/>
        <end position="906"/>
    </location>
</feature>
<dbReference type="InterPro" id="IPR010994">
    <property type="entry name" value="RuvA_2-like"/>
</dbReference>
<dbReference type="SMART" id="SM00278">
    <property type="entry name" value="HhH1"/>
    <property type="match status" value="2"/>
</dbReference>
<keyword evidence="12" id="KW-1185">Reference proteome</keyword>
<evidence type="ECO:0000259" key="9">
    <source>
        <dbReference type="PROSITE" id="PS50164"/>
    </source>
</evidence>
<evidence type="ECO:0000256" key="2">
    <source>
        <dbReference type="ARBA" id="ARBA00022763"/>
    </source>
</evidence>
<dbReference type="InterPro" id="IPR047296">
    <property type="entry name" value="GIY-YIG_UvrC_Cho"/>
</dbReference>
<feature type="compositionally biased region" description="Basic and acidic residues" evidence="7">
    <location>
        <begin position="395"/>
        <end position="404"/>
    </location>
</feature>
<dbReference type="SUPFAM" id="SSF46600">
    <property type="entry name" value="C-terminal UvrC-binding domain of UvrB"/>
    <property type="match status" value="1"/>
</dbReference>
<keyword evidence="1 6" id="KW-0963">Cytoplasm</keyword>
<dbReference type="EMBL" id="FMBL01000001">
    <property type="protein sequence ID" value="SCC78908.1"/>
    <property type="molecule type" value="Genomic_DNA"/>
</dbReference>
<gene>
    <name evidence="6" type="primary">uvrC</name>
    <name evidence="11" type="ORF">GA0061077_0484</name>
</gene>
<evidence type="ECO:0000256" key="6">
    <source>
        <dbReference type="HAMAP-Rule" id="MF_00203"/>
    </source>
</evidence>